<dbReference type="Pfam" id="PF00583">
    <property type="entry name" value="Acetyltransf_1"/>
    <property type="match status" value="1"/>
</dbReference>
<dbReference type="SUPFAM" id="SSF55729">
    <property type="entry name" value="Acyl-CoA N-acyltransferases (Nat)"/>
    <property type="match status" value="1"/>
</dbReference>
<proteinExistence type="predicted"/>
<feature type="domain" description="N-acetyltransferase" evidence="1">
    <location>
        <begin position="1"/>
        <end position="131"/>
    </location>
</feature>
<evidence type="ECO:0000259" key="1">
    <source>
        <dbReference type="PROSITE" id="PS51186"/>
    </source>
</evidence>
<gene>
    <name evidence="2" type="ORF">H9717_14090</name>
</gene>
<accession>A0A9D2I9Z6</accession>
<evidence type="ECO:0000313" key="3">
    <source>
        <dbReference type="Proteomes" id="UP000886858"/>
    </source>
</evidence>
<name>A0A9D2I9Z6_9FIRM</name>
<dbReference type="AlphaFoldDB" id="A0A9D2I9Z6"/>
<protein>
    <submittedName>
        <fullName evidence="2">GNAT family N-acetyltransferase</fullName>
    </submittedName>
</protein>
<dbReference type="InterPro" id="IPR000182">
    <property type="entry name" value="GNAT_dom"/>
</dbReference>
<reference evidence="2" key="1">
    <citation type="journal article" date="2021" name="PeerJ">
        <title>Extensive microbial diversity within the chicken gut microbiome revealed by metagenomics and culture.</title>
        <authorList>
            <person name="Gilroy R."/>
            <person name="Ravi A."/>
            <person name="Getino M."/>
            <person name="Pursley I."/>
            <person name="Horton D.L."/>
            <person name="Alikhan N.F."/>
            <person name="Baker D."/>
            <person name="Gharbi K."/>
            <person name="Hall N."/>
            <person name="Watson M."/>
            <person name="Adriaenssens E.M."/>
            <person name="Foster-Nyarko E."/>
            <person name="Jarju S."/>
            <person name="Secka A."/>
            <person name="Antonio M."/>
            <person name="Oren A."/>
            <person name="Chaudhuri R.R."/>
            <person name="La Ragione R."/>
            <person name="Hildebrand F."/>
            <person name="Pallen M.J."/>
        </authorList>
    </citation>
    <scope>NUCLEOTIDE SEQUENCE</scope>
    <source>
        <strain evidence="2">CHK179-7159</strain>
    </source>
</reference>
<dbReference type="GO" id="GO:0016747">
    <property type="term" value="F:acyltransferase activity, transferring groups other than amino-acyl groups"/>
    <property type="evidence" value="ECO:0007669"/>
    <property type="project" value="InterPro"/>
</dbReference>
<dbReference type="Gene3D" id="3.40.630.30">
    <property type="match status" value="1"/>
</dbReference>
<comment type="caution">
    <text evidence="2">The sequence shown here is derived from an EMBL/GenBank/DDBJ whole genome shotgun (WGS) entry which is preliminary data.</text>
</comment>
<dbReference type="PANTHER" id="PTHR43415:SF3">
    <property type="entry name" value="GNAT-FAMILY ACETYLTRANSFERASE"/>
    <property type="match status" value="1"/>
</dbReference>
<reference evidence="2" key="2">
    <citation type="submission" date="2021-04" db="EMBL/GenBank/DDBJ databases">
        <authorList>
            <person name="Gilroy R."/>
        </authorList>
    </citation>
    <scope>NUCLEOTIDE SEQUENCE</scope>
    <source>
        <strain evidence="2">CHK179-7159</strain>
    </source>
</reference>
<dbReference type="EMBL" id="DWYY01000161">
    <property type="protein sequence ID" value="HJA94218.1"/>
    <property type="molecule type" value="Genomic_DNA"/>
</dbReference>
<dbReference type="PROSITE" id="PS51186">
    <property type="entry name" value="GNAT"/>
    <property type="match status" value="1"/>
</dbReference>
<dbReference type="InterPro" id="IPR016181">
    <property type="entry name" value="Acyl_CoA_acyltransferase"/>
</dbReference>
<dbReference type="PANTHER" id="PTHR43415">
    <property type="entry name" value="SPERMIDINE N(1)-ACETYLTRANSFERASE"/>
    <property type="match status" value="1"/>
</dbReference>
<dbReference type="Proteomes" id="UP000886858">
    <property type="component" value="Unassembled WGS sequence"/>
</dbReference>
<sequence>MPELRICCTILEKISAECGDSAYVATEDNGEMIGFFCYSVNVENNVGFLKFVIVDAKKHGAGYGQKMLKLALCYAFEITGAETVQLNVFAENEIAIRCYEKAGFAKQSMEENAFVYKKERWGRCRMGTFRERNPENKGG</sequence>
<evidence type="ECO:0000313" key="2">
    <source>
        <dbReference type="EMBL" id="HJA94218.1"/>
    </source>
</evidence>
<organism evidence="2 3">
    <name type="scientific">Candidatus Eisenbergiella merdipullorum</name>
    <dbReference type="NCBI Taxonomy" id="2838553"/>
    <lineage>
        <taxon>Bacteria</taxon>
        <taxon>Bacillati</taxon>
        <taxon>Bacillota</taxon>
        <taxon>Clostridia</taxon>
        <taxon>Lachnospirales</taxon>
        <taxon>Lachnospiraceae</taxon>
        <taxon>Eisenbergiella</taxon>
    </lineage>
</organism>